<protein>
    <submittedName>
        <fullName evidence="1">Uncharacterized protein</fullName>
    </submittedName>
</protein>
<evidence type="ECO:0000313" key="1">
    <source>
        <dbReference type="EMBL" id="CAH2405943.1"/>
    </source>
</evidence>
<proteinExistence type="predicted"/>
<organism evidence="1 2">
    <name type="scientific">Mesorhizobium ventifaucium</name>
    <dbReference type="NCBI Taxonomy" id="666020"/>
    <lineage>
        <taxon>Bacteria</taxon>
        <taxon>Pseudomonadati</taxon>
        <taxon>Pseudomonadota</taxon>
        <taxon>Alphaproteobacteria</taxon>
        <taxon>Hyphomicrobiales</taxon>
        <taxon>Phyllobacteriaceae</taxon>
        <taxon>Mesorhizobium</taxon>
    </lineage>
</organism>
<gene>
    <name evidence="1" type="ORF">MES4922_410042</name>
</gene>
<keyword evidence="2" id="KW-1185">Reference proteome</keyword>
<dbReference type="Proteomes" id="UP001152604">
    <property type="component" value="Unassembled WGS sequence"/>
</dbReference>
<accession>A0ABM9EAV3</accession>
<sequence>MYSVTYGLSLCKKLHKKDIQTLALNERTPAIIWRAPTGGTEANGLGKMGRSHALARRLPSEQTSTGRVCRSPQLFGSSATHAFLIPGPPRVWRDRLSATSVTILSVPRIGRSRELNFGLKAWS</sequence>
<comment type="caution">
    <text evidence="1">The sequence shown here is derived from an EMBL/GenBank/DDBJ whole genome shotgun (WGS) entry which is preliminary data.</text>
</comment>
<dbReference type="EMBL" id="CAKXZS010000036">
    <property type="protein sequence ID" value="CAH2405943.1"/>
    <property type="molecule type" value="Genomic_DNA"/>
</dbReference>
<name>A0ABM9EAV3_9HYPH</name>
<reference evidence="1" key="1">
    <citation type="submission" date="2022-03" db="EMBL/GenBank/DDBJ databases">
        <authorList>
            <person name="Brunel B."/>
        </authorList>
    </citation>
    <scope>NUCLEOTIDE SEQUENCE</scope>
    <source>
        <strain evidence="1">STM4922sample</strain>
    </source>
</reference>
<evidence type="ECO:0000313" key="2">
    <source>
        <dbReference type="Proteomes" id="UP001152604"/>
    </source>
</evidence>